<dbReference type="GO" id="GO:0003700">
    <property type="term" value="F:DNA-binding transcription factor activity"/>
    <property type="evidence" value="ECO:0007669"/>
    <property type="project" value="InterPro"/>
</dbReference>
<dbReference type="AlphaFoldDB" id="A0AA38XLC1"/>
<gene>
    <name evidence="2" type="ORF">H2200_001177</name>
</gene>
<dbReference type="PANTHER" id="PTHR46910:SF25">
    <property type="entry name" value="ABC-TRANSPORTER-REGULATING TRANSCRIPTION FACTOR"/>
    <property type="match status" value="1"/>
</dbReference>
<sequence length="428" mass="47446">MANAMVDKEASTIPPQKLNWEHHAYFENSFDALGGVICRPDFEARLQAHFGPNSPDDDGAAWYALRNTVYATGLRILESKQTKYAEAQRKAWRFFENALSVFVELVFAPSGIPAVQAVAAMAIDDDDISCQIPTSIAQGSSVEVLLLTHKVKLARISSRILRRLTSVKAFQQSTDEITQAVAELTKELEQWRNELPASLRPGTGKDVSNSTLRDRFLFAQYFDYAFHASLVAIHQVFAYPWIAELIGNEGSPSTTDQVAQSTQIVAEAARNMILLAKDVKIQASAPQWLVFFCPMVGTINLFITILKDPFASTARADIALLDVAVGHFGNMEIVTEAEMSFPFVREVAGIAYRVVREAEGVLAKGHFSLDQPPVFDQIGPTLTNVDFDPLSELDPLVPDFDDMQGWNFFTDTPLETVSGNERLNYFAL</sequence>
<keyword evidence="1" id="KW-0539">Nucleus</keyword>
<comment type="caution">
    <text evidence="2">The sequence shown here is derived from an EMBL/GenBank/DDBJ whole genome shotgun (WGS) entry which is preliminary data.</text>
</comment>
<evidence type="ECO:0000313" key="3">
    <source>
        <dbReference type="Proteomes" id="UP001172673"/>
    </source>
</evidence>
<dbReference type="Proteomes" id="UP001172673">
    <property type="component" value="Unassembled WGS sequence"/>
</dbReference>
<accession>A0AA38XLC1</accession>
<dbReference type="CDD" id="cd12148">
    <property type="entry name" value="fungal_TF_MHR"/>
    <property type="match status" value="1"/>
</dbReference>
<dbReference type="InterPro" id="IPR050987">
    <property type="entry name" value="AtrR-like"/>
</dbReference>
<evidence type="ECO:0000313" key="2">
    <source>
        <dbReference type="EMBL" id="KAJ9615103.1"/>
    </source>
</evidence>
<evidence type="ECO:0000256" key="1">
    <source>
        <dbReference type="ARBA" id="ARBA00023242"/>
    </source>
</evidence>
<dbReference type="PANTHER" id="PTHR46910">
    <property type="entry name" value="TRANSCRIPTION FACTOR PDR1"/>
    <property type="match status" value="1"/>
</dbReference>
<dbReference type="EMBL" id="JAPDRK010000002">
    <property type="protein sequence ID" value="KAJ9615103.1"/>
    <property type="molecule type" value="Genomic_DNA"/>
</dbReference>
<protein>
    <submittedName>
        <fullName evidence="2">Uncharacterized protein</fullName>
    </submittedName>
</protein>
<organism evidence="2 3">
    <name type="scientific">Cladophialophora chaetospira</name>
    <dbReference type="NCBI Taxonomy" id="386627"/>
    <lineage>
        <taxon>Eukaryota</taxon>
        <taxon>Fungi</taxon>
        <taxon>Dikarya</taxon>
        <taxon>Ascomycota</taxon>
        <taxon>Pezizomycotina</taxon>
        <taxon>Eurotiomycetes</taxon>
        <taxon>Chaetothyriomycetidae</taxon>
        <taxon>Chaetothyriales</taxon>
        <taxon>Herpotrichiellaceae</taxon>
        <taxon>Cladophialophora</taxon>
    </lineage>
</organism>
<proteinExistence type="predicted"/>
<keyword evidence="3" id="KW-1185">Reference proteome</keyword>
<reference evidence="2" key="1">
    <citation type="submission" date="2022-10" db="EMBL/GenBank/DDBJ databases">
        <title>Culturing micro-colonial fungi from biological soil crusts in the Mojave desert and describing Neophaeococcomyces mojavensis, and introducing the new genera and species Taxawa tesnikishii.</title>
        <authorList>
            <person name="Kurbessoian T."/>
            <person name="Stajich J.E."/>
        </authorList>
    </citation>
    <scope>NUCLEOTIDE SEQUENCE</scope>
    <source>
        <strain evidence="2">TK_41</strain>
    </source>
</reference>
<name>A0AA38XLC1_9EURO</name>